<evidence type="ECO:0000313" key="3">
    <source>
        <dbReference type="Proteomes" id="UP000070168"/>
    </source>
</evidence>
<dbReference type="EMBL" id="LHQR01000069">
    <property type="protein sequence ID" value="KXG46160.1"/>
    <property type="molecule type" value="Genomic_DNA"/>
</dbReference>
<feature type="region of interest" description="Disordered" evidence="1">
    <location>
        <begin position="202"/>
        <end position="229"/>
    </location>
</feature>
<dbReference type="Proteomes" id="UP000070168">
    <property type="component" value="Unassembled WGS sequence"/>
</dbReference>
<comment type="caution">
    <text evidence="2">The sequence shown here is derived from an EMBL/GenBank/DDBJ whole genome shotgun (WGS) entry which is preliminary data.</text>
</comment>
<dbReference type="STRING" id="5078.A0A135LBE3"/>
<feature type="compositionally biased region" description="Basic and acidic residues" evidence="1">
    <location>
        <begin position="207"/>
        <end position="216"/>
    </location>
</feature>
<name>A0A135LBE3_PENPA</name>
<gene>
    <name evidence="2" type="ORF">PGRI_050160</name>
</gene>
<dbReference type="RefSeq" id="XP_040644696.1">
    <property type="nucleotide sequence ID" value="XM_040792729.1"/>
</dbReference>
<dbReference type="AlphaFoldDB" id="A0A135LBE3"/>
<keyword evidence="3" id="KW-1185">Reference proteome</keyword>
<organism evidence="2 3">
    <name type="scientific">Penicillium patulum</name>
    <name type="common">Penicillium griseofulvum</name>
    <dbReference type="NCBI Taxonomy" id="5078"/>
    <lineage>
        <taxon>Eukaryota</taxon>
        <taxon>Fungi</taxon>
        <taxon>Dikarya</taxon>
        <taxon>Ascomycota</taxon>
        <taxon>Pezizomycotina</taxon>
        <taxon>Eurotiomycetes</taxon>
        <taxon>Eurotiomycetidae</taxon>
        <taxon>Eurotiales</taxon>
        <taxon>Aspergillaceae</taxon>
        <taxon>Penicillium</taxon>
    </lineage>
</organism>
<evidence type="ECO:0000256" key="1">
    <source>
        <dbReference type="SAM" id="MobiDB-lite"/>
    </source>
</evidence>
<sequence length="229" mass="25312">MFSTAKDMLWHDWRFTPVRPAIRKEVRAAANPQDLTLARESDQRAPTTGMVHTSTLYTPKKGGHGAMVFHVERDYVHTNLKTTPPLTAVESISLLTSVKKQYWATELEVSCMVWVVHNRSSTKGSNPSRVHGPYCDNRPSYFAIICIARQDEPASGSGIPISTAIPIAGLSQGGTEILICFLRGPGCLQAWEEKAITFANQKRKKDKGNLEPDEKAGYAAFSKGRGRKP</sequence>
<proteinExistence type="predicted"/>
<dbReference type="OrthoDB" id="4358334at2759"/>
<reference evidence="2 3" key="1">
    <citation type="journal article" date="2016" name="BMC Genomics">
        <title>Genome sequencing and secondary metabolism of the postharvest pathogen Penicillium griseofulvum.</title>
        <authorList>
            <person name="Banani H."/>
            <person name="Marcet-Houben M."/>
            <person name="Ballester A.R."/>
            <person name="Abbruscato P."/>
            <person name="Gonzalez-Candelas L."/>
            <person name="Gabaldon T."/>
            <person name="Spadaro D."/>
        </authorList>
    </citation>
    <scope>NUCLEOTIDE SEQUENCE [LARGE SCALE GENOMIC DNA]</scope>
    <source>
        <strain evidence="2 3">PG3</strain>
    </source>
</reference>
<dbReference type="GeneID" id="63708029"/>
<accession>A0A135LBE3</accession>
<evidence type="ECO:0000313" key="2">
    <source>
        <dbReference type="EMBL" id="KXG46160.1"/>
    </source>
</evidence>
<protein>
    <submittedName>
        <fullName evidence="2">Uncharacterized protein</fullName>
    </submittedName>
</protein>